<evidence type="ECO:0000256" key="2">
    <source>
        <dbReference type="ARBA" id="ARBA00022692"/>
    </source>
</evidence>
<comment type="caution">
    <text evidence="6">The sequence shown here is derived from an EMBL/GenBank/DDBJ whole genome shotgun (WGS) entry which is preliminary data.</text>
</comment>
<evidence type="ECO:0000256" key="4">
    <source>
        <dbReference type="ARBA" id="ARBA00023136"/>
    </source>
</evidence>
<sequence>MAFLIFISFLVAQRLSELYVSSKNEKWLLANGAVQYGQKHYPVMVGMHTCFLVSVIVEYYLRGGTGMNIPVLVIFLALLAFKYWVIASLGTFWNTKIYRIPGMQPVTRGIYKVVKHPNYMIVVGEIALIPLVFHLYTTAIVFSILNAAMLYVRISEENRVWKMMNDK</sequence>
<reference evidence="6 7" key="1">
    <citation type="submission" date="2019-11" db="EMBL/GenBank/DDBJ databases">
        <title>Pedobacter sp. HMF7056 Genome sequencing and assembly.</title>
        <authorList>
            <person name="Kang H."/>
            <person name="Kim H."/>
            <person name="Joh K."/>
        </authorList>
    </citation>
    <scope>NUCLEOTIDE SEQUENCE [LARGE SCALE GENOMIC DNA]</scope>
    <source>
        <strain evidence="6 7">HMF7056</strain>
    </source>
</reference>
<proteinExistence type="predicted"/>
<evidence type="ECO:0000256" key="1">
    <source>
        <dbReference type="ARBA" id="ARBA00004141"/>
    </source>
</evidence>
<dbReference type="RefSeq" id="WP_160906691.1">
    <property type="nucleotide sequence ID" value="NZ_WVHS01000002.1"/>
</dbReference>
<evidence type="ECO:0008006" key="8">
    <source>
        <dbReference type="Google" id="ProtNLM"/>
    </source>
</evidence>
<dbReference type="GO" id="GO:0004671">
    <property type="term" value="F:protein C-terminal S-isoprenylcysteine carboxyl O-methyltransferase activity"/>
    <property type="evidence" value="ECO:0007669"/>
    <property type="project" value="InterPro"/>
</dbReference>
<dbReference type="AlphaFoldDB" id="A0A7K1XXH5"/>
<dbReference type="InterPro" id="IPR007269">
    <property type="entry name" value="ICMT_MeTrfase"/>
</dbReference>
<dbReference type="Proteomes" id="UP000451233">
    <property type="component" value="Unassembled WGS sequence"/>
</dbReference>
<dbReference type="Gene3D" id="1.20.120.1630">
    <property type="match status" value="1"/>
</dbReference>
<protein>
    <recommendedName>
        <fullName evidence="8">Isoprenylcysteine carboxyl methyltransferase</fullName>
    </recommendedName>
</protein>
<name>A0A7K1XXH5_9SPHI</name>
<comment type="subcellular location">
    <subcellularLocation>
        <location evidence="1">Membrane</location>
        <topology evidence="1">Multi-pass membrane protein</topology>
    </subcellularLocation>
</comment>
<dbReference type="EMBL" id="WVHS01000002">
    <property type="protein sequence ID" value="MXV15715.1"/>
    <property type="molecule type" value="Genomic_DNA"/>
</dbReference>
<evidence type="ECO:0000313" key="7">
    <source>
        <dbReference type="Proteomes" id="UP000451233"/>
    </source>
</evidence>
<evidence type="ECO:0000313" key="6">
    <source>
        <dbReference type="EMBL" id="MXV15715.1"/>
    </source>
</evidence>
<organism evidence="6 7">
    <name type="scientific">Hufsiella ginkgonis</name>
    <dbReference type="NCBI Taxonomy" id="2695274"/>
    <lineage>
        <taxon>Bacteria</taxon>
        <taxon>Pseudomonadati</taxon>
        <taxon>Bacteroidota</taxon>
        <taxon>Sphingobacteriia</taxon>
        <taxon>Sphingobacteriales</taxon>
        <taxon>Sphingobacteriaceae</taxon>
        <taxon>Hufsiella</taxon>
    </lineage>
</organism>
<dbReference type="GO" id="GO:0016020">
    <property type="term" value="C:membrane"/>
    <property type="evidence" value="ECO:0007669"/>
    <property type="project" value="UniProtKB-SubCell"/>
</dbReference>
<evidence type="ECO:0000256" key="3">
    <source>
        <dbReference type="ARBA" id="ARBA00022989"/>
    </source>
</evidence>
<evidence type="ECO:0000256" key="5">
    <source>
        <dbReference type="SAM" id="Phobius"/>
    </source>
</evidence>
<keyword evidence="2 5" id="KW-0812">Transmembrane</keyword>
<feature type="transmembrane region" description="Helical" evidence="5">
    <location>
        <begin position="73"/>
        <end position="93"/>
    </location>
</feature>
<feature type="transmembrane region" description="Helical" evidence="5">
    <location>
        <begin position="126"/>
        <end position="152"/>
    </location>
</feature>
<dbReference type="Pfam" id="PF04140">
    <property type="entry name" value="ICMT"/>
    <property type="match status" value="1"/>
</dbReference>
<accession>A0A7K1XXH5</accession>
<keyword evidence="4 5" id="KW-0472">Membrane</keyword>
<feature type="transmembrane region" description="Helical" evidence="5">
    <location>
        <begin position="40"/>
        <end position="61"/>
    </location>
</feature>
<keyword evidence="7" id="KW-1185">Reference proteome</keyword>
<keyword evidence="3 5" id="KW-1133">Transmembrane helix</keyword>
<gene>
    <name evidence="6" type="ORF">GS398_10405</name>
</gene>